<keyword evidence="1" id="KW-0472">Membrane</keyword>
<keyword evidence="3" id="KW-1185">Reference proteome</keyword>
<gene>
    <name evidence="2" type="ORF">CEUSTIGMA_g7009.t1</name>
</gene>
<accession>A0A250X916</accession>
<keyword evidence="1" id="KW-0812">Transmembrane</keyword>
<evidence type="ECO:0000313" key="3">
    <source>
        <dbReference type="Proteomes" id="UP000232323"/>
    </source>
</evidence>
<organism evidence="2 3">
    <name type="scientific">Chlamydomonas eustigma</name>
    <dbReference type="NCBI Taxonomy" id="1157962"/>
    <lineage>
        <taxon>Eukaryota</taxon>
        <taxon>Viridiplantae</taxon>
        <taxon>Chlorophyta</taxon>
        <taxon>core chlorophytes</taxon>
        <taxon>Chlorophyceae</taxon>
        <taxon>CS clade</taxon>
        <taxon>Chlamydomonadales</taxon>
        <taxon>Chlamydomonadaceae</taxon>
        <taxon>Chlamydomonas</taxon>
    </lineage>
</organism>
<dbReference type="PANTHER" id="PTHR34548:SF2">
    <property type="entry name" value="PROTEIN TIC 21, CHLOROPLASTIC"/>
    <property type="match status" value="1"/>
</dbReference>
<dbReference type="PANTHER" id="PTHR34548">
    <property type="entry name" value="PROTEIN TIC 21, CHLOROPLASTIC"/>
    <property type="match status" value="1"/>
</dbReference>
<dbReference type="AlphaFoldDB" id="A0A250X916"/>
<reference evidence="2 3" key="1">
    <citation type="submission" date="2017-08" db="EMBL/GenBank/DDBJ databases">
        <title>Acidophilic green algal genome provides insights into adaptation to an acidic environment.</title>
        <authorList>
            <person name="Hirooka S."/>
            <person name="Hirose Y."/>
            <person name="Kanesaki Y."/>
            <person name="Higuchi S."/>
            <person name="Fujiwara T."/>
            <person name="Onuma R."/>
            <person name="Era A."/>
            <person name="Ohbayashi R."/>
            <person name="Uzuka A."/>
            <person name="Nozaki H."/>
            <person name="Yoshikawa H."/>
            <person name="Miyagishima S.Y."/>
        </authorList>
    </citation>
    <scope>NUCLEOTIDE SEQUENCE [LARGE SCALE GENOMIC DNA]</scope>
    <source>
        <strain evidence="2 3">NIES-2499</strain>
    </source>
</reference>
<dbReference type="EMBL" id="BEGY01000043">
    <property type="protein sequence ID" value="GAX79568.1"/>
    <property type="molecule type" value="Genomic_DNA"/>
</dbReference>
<name>A0A250X916_9CHLO</name>
<dbReference type="Proteomes" id="UP000232323">
    <property type="component" value="Unassembled WGS sequence"/>
</dbReference>
<comment type="caution">
    <text evidence="2">The sequence shown here is derived from an EMBL/GenBank/DDBJ whole genome shotgun (WGS) entry which is preliminary data.</text>
</comment>
<feature type="transmembrane region" description="Helical" evidence="1">
    <location>
        <begin position="129"/>
        <end position="148"/>
    </location>
</feature>
<proteinExistence type="predicted"/>
<dbReference type="Pfam" id="PF12263">
    <property type="entry name" value="DUF3611"/>
    <property type="match status" value="1"/>
</dbReference>
<dbReference type="STRING" id="1157962.A0A250X916"/>
<evidence type="ECO:0000256" key="1">
    <source>
        <dbReference type="SAM" id="Phobius"/>
    </source>
</evidence>
<dbReference type="OrthoDB" id="5900at2759"/>
<evidence type="ECO:0000313" key="2">
    <source>
        <dbReference type="EMBL" id="GAX79568.1"/>
    </source>
</evidence>
<dbReference type="InterPro" id="IPR022051">
    <property type="entry name" value="DUF3611"/>
</dbReference>
<sequence>MRLGMQLQILEHALLQHPTLSFRRLCKFMVPCDVKVVGSRGISLNDRLPRNNVLTTRKKIVSRVGDISLSDDSRISVLAKSSGVLKNLSFCAFWAQLALTLVSAGVLLFSEAVGGVSRSGLAFNVSKGFALGAVLLSFVSTFFAFGFLRLSRALHAGKAADAGGLAANLLRSSTVNLVGIGLTAIGLQASVGTLVGKTLMASTQSSFQYGGVNSASVVSLDVFALQASTNILLCHLVGLVFSNIMQRVVNNAINSSA</sequence>
<keyword evidence="1" id="KW-1133">Transmembrane helix</keyword>
<protein>
    <submittedName>
        <fullName evidence="2">Uncharacterized protein</fullName>
    </submittedName>
</protein>
<feature type="transmembrane region" description="Helical" evidence="1">
    <location>
        <begin position="88"/>
        <end position="109"/>
    </location>
</feature>